<organism evidence="2 3">
    <name type="scientific">Caenorhabditis nigoni</name>
    <dbReference type="NCBI Taxonomy" id="1611254"/>
    <lineage>
        <taxon>Eukaryota</taxon>
        <taxon>Metazoa</taxon>
        <taxon>Ecdysozoa</taxon>
        <taxon>Nematoda</taxon>
        <taxon>Chromadorea</taxon>
        <taxon>Rhabditida</taxon>
        <taxon>Rhabditina</taxon>
        <taxon>Rhabditomorpha</taxon>
        <taxon>Rhabditoidea</taxon>
        <taxon>Rhabditidae</taxon>
        <taxon>Peloderinae</taxon>
        <taxon>Caenorhabditis</taxon>
    </lineage>
</organism>
<dbReference type="InterPro" id="IPR057432">
    <property type="entry name" value="Lin-15A/B-like_dom"/>
</dbReference>
<gene>
    <name evidence="2" type="primary">Cnig_chr_V.g21066</name>
    <name evidence="2" type="ORF">B9Z55_021066</name>
</gene>
<accession>A0A2G5TQY6</accession>
<dbReference type="AlphaFoldDB" id="A0A2G5TQY6"/>
<evidence type="ECO:0000313" key="2">
    <source>
        <dbReference type="EMBL" id="PIC29511.1"/>
    </source>
</evidence>
<dbReference type="PANTHER" id="PTHR22716">
    <property type="entry name" value="ETS CLASS TRANSCRIPTION FACTOR-RELATED-RELATED"/>
    <property type="match status" value="1"/>
</dbReference>
<evidence type="ECO:0000259" key="1">
    <source>
        <dbReference type="Pfam" id="PF25375"/>
    </source>
</evidence>
<sequence>MNKAVIKEEVIEEENNLIFINGEYVELKQEEIEQKPENLLEHEIKTEPIEFSESNNSCGFFEDVKPEPIENDSKIEKMCRTYSLMKCDICQNRMPRNLLKLIKTEDEKSVFSKIFNIQGLMEKNPTYACISHILKIFDDYTGNLRFADTAFQYLLCSFMLQNKYLMKTRTSLRRICHICRMPKDISKVHQFCSKGFRMVVMIGCILRGTHSYRQAISFMAPQKRAVICHSHCKESIDMIFLHLGVRNIHEFRNCPTSAMDGLMDIVKNIDSNFAADEIVFALDQLFEKMQKI</sequence>
<dbReference type="Pfam" id="PF25375">
    <property type="entry name" value="Lin-15B"/>
    <property type="match status" value="1"/>
</dbReference>
<dbReference type="GO" id="GO:0040027">
    <property type="term" value="P:negative regulation of vulval development"/>
    <property type="evidence" value="ECO:0007669"/>
    <property type="project" value="InterPro"/>
</dbReference>
<comment type="caution">
    <text evidence="2">The sequence shown here is derived from an EMBL/GenBank/DDBJ whole genome shotgun (WGS) entry which is preliminary data.</text>
</comment>
<reference evidence="3" key="1">
    <citation type="submission" date="2017-10" db="EMBL/GenBank/DDBJ databases">
        <title>Rapid genome shrinkage in a self-fertile nematode reveals novel sperm competition proteins.</title>
        <authorList>
            <person name="Yin D."/>
            <person name="Schwarz E.M."/>
            <person name="Thomas C.G."/>
            <person name="Felde R.L."/>
            <person name="Korf I.F."/>
            <person name="Cutter A.D."/>
            <person name="Schartner C.M."/>
            <person name="Ralston E.J."/>
            <person name="Meyer B.J."/>
            <person name="Haag E.S."/>
        </authorList>
    </citation>
    <scope>NUCLEOTIDE SEQUENCE [LARGE SCALE GENOMIC DNA]</scope>
    <source>
        <strain evidence="3">JU1422</strain>
    </source>
</reference>
<evidence type="ECO:0000313" key="3">
    <source>
        <dbReference type="Proteomes" id="UP000230233"/>
    </source>
</evidence>
<feature type="domain" description="Lin-15A/B-like" evidence="1">
    <location>
        <begin position="173"/>
        <end position="292"/>
    </location>
</feature>
<keyword evidence="3" id="KW-1185">Reference proteome</keyword>
<dbReference type="InterPro" id="IPR040129">
    <property type="entry name" value="Lin-15B-like"/>
</dbReference>
<dbReference type="PANTHER" id="PTHR22716:SF1">
    <property type="entry name" value="ETS CLASS TRANSCRIPTION FACTOR-RELATED"/>
    <property type="match status" value="1"/>
</dbReference>
<name>A0A2G5TQY6_9PELO</name>
<proteinExistence type="predicted"/>
<protein>
    <recommendedName>
        <fullName evidence="1">Lin-15A/B-like domain-containing protein</fullName>
    </recommendedName>
</protein>
<dbReference type="Proteomes" id="UP000230233">
    <property type="component" value="Chromosome V"/>
</dbReference>
<dbReference type="EMBL" id="PDUG01000005">
    <property type="protein sequence ID" value="PIC29511.1"/>
    <property type="molecule type" value="Genomic_DNA"/>
</dbReference>